<dbReference type="InterPro" id="IPR009741">
    <property type="entry name" value="EARLY_FLOWERING_4_dom"/>
</dbReference>
<feature type="compositionally biased region" description="Polar residues" evidence="5">
    <location>
        <begin position="13"/>
        <end position="23"/>
    </location>
</feature>
<dbReference type="AlphaFoldDB" id="A0A7N0UAR6"/>
<protein>
    <recommendedName>
        <fullName evidence="6">Protein EARLY FLOWERING 4 domain-containing protein</fullName>
    </recommendedName>
</protein>
<evidence type="ECO:0000313" key="8">
    <source>
        <dbReference type="Proteomes" id="UP000594263"/>
    </source>
</evidence>
<dbReference type="InterPro" id="IPR040462">
    <property type="entry name" value="EARLY_FLOWERING_4"/>
</dbReference>
<dbReference type="GO" id="GO:0005634">
    <property type="term" value="C:nucleus"/>
    <property type="evidence" value="ECO:0007669"/>
    <property type="project" value="UniProtKB-SubCell"/>
</dbReference>
<evidence type="ECO:0000313" key="7">
    <source>
        <dbReference type="EnsemblPlants" id="Kaladp0059s0037.1.v1.1.CDS.1"/>
    </source>
</evidence>
<comment type="similarity">
    <text evidence="2">Belongs to the EARLY FLOWERING 4 family.</text>
</comment>
<dbReference type="GO" id="GO:0048511">
    <property type="term" value="P:rhythmic process"/>
    <property type="evidence" value="ECO:0007669"/>
    <property type="project" value="UniProtKB-KW"/>
</dbReference>
<evidence type="ECO:0000256" key="1">
    <source>
        <dbReference type="ARBA" id="ARBA00004123"/>
    </source>
</evidence>
<keyword evidence="3" id="KW-0090">Biological rhythms</keyword>
<proteinExistence type="inferred from homology"/>
<dbReference type="EnsemblPlants" id="Kaladp0059s0037.1.v1.1">
    <property type="protein sequence ID" value="Kaladp0059s0037.1.v1.1.CDS.1"/>
    <property type="gene ID" value="Kaladp0059s0037.v1.1"/>
</dbReference>
<evidence type="ECO:0000256" key="5">
    <source>
        <dbReference type="SAM" id="MobiDB-lite"/>
    </source>
</evidence>
<evidence type="ECO:0000259" key="6">
    <source>
        <dbReference type="Pfam" id="PF07011"/>
    </source>
</evidence>
<dbReference type="Proteomes" id="UP000594263">
    <property type="component" value="Unplaced"/>
</dbReference>
<accession>A0A7N0UAR6</accession>
<sequence>MEAGGSGGSSESQNQHNINQTLTAPIAKPNKSRKRDSSSRGGGDICDRESRDSQDDEENQEHVGGGDEVWQSFSEGFRQVQSVLDRNRILIQLVNENHRSKNAENMLKNVTLIQEINANISKIRDLYSDLSSDFSTFFHHRAASDKSD</sequence>
<dbReference type="PANTHER" id="PTHR33469:SF5">
    <property type="entry name" value="PROTEIN EARLY FLOWERING 4"/>
    <property type="match status" value="1"/>
</dbReference>
<feature type="domain" description="Protein EARLY FLOWERING 4" evidence="6">
    <location>
        <begin position="67"/>
        <end position="145"/>
    </location>
</feature>
<keyword evidence="8" id="KW-1185">Reference proteome</keyword>
<dbReference type="GO" id="GO:0042753">
    <property type="term" value="P:positive regulation of circadian rhythm"/>
    <property type="evidence" value="ECO:0007669"/>
    <property type="project" value="InterPro"/>
</dbReference>
<keyword evidence="4" id="KW-0539">Nucleus</keyword>
<evidence type="ECO:0000256" key="4">
    <source>
        <dbReference type="ARBA" id="ARBA00023242"/>
    </source>
</evidence>
<reference evidence="7" key="1">
    <citation type="submission" date="2021-01" db="UniProtKB">
        <authorList>
            <consortium name="EnsemblPlants"/>
        </authorList>
    </citation>
    <scope>IDENTIFICATION</scope>
</reference>
<dbReference type="Gramene" id="Kaladp0059s0037.1.v1.1">
    <property type="protein sequence ID" value="Kaladp0059s0037.1.v1.1.CDS.1"/>
    <property type="gene ID" value="Kaladp0059s0037.v1.1"/>
</dbReference>
<dbReference type="PANTHER" id="PTHR33469">
    <property type="entry name" value="PROTEIN ELF4-LIKE 4"/>
    <property type="match status" value="1"/>
</dbReference>
<comment type="subcellular location">
    <subcellularLocation>
        <location evidence="1">Nucleus</location>
    </subcellularLocation>
</comment>
<dbReference type="OMA" id="ICDRESR"/>
<dbReference type="Pfam" id="PF07011">
    <property type="entry name" value="Elf4"/>
    <property type="match status" value="1"/>
</dbReference>
<dbReference type="GO" id="GO:0009649">
    <property type="term" value="P:entrainment of circadian clock"/>
    <property type="evidence" value="ECO:0007669"/>
    <property type="project" value="TreeGrafter"/>
</dbReference>
<organism evidence="7 8">
    <name type="scientific">Kalanchoe fedtschenkoi</name>
    <name type="common">Lavender scallops</name>
    <name type="synonym">South American air plant</name>
    <dbReference type="NCBI Taxonomy" id="63787"/>
    <lineage>
        <taxon>Eukaryota</taxon>
        <taxon>Viridiplantae</taxon>
        <taxon>Streptophyta</taxon>
        <taxon>Embryophyta</taxon>
        <taxon>Tracheophyta</taxon>
        <taxon>Spermatophyta</taxon>
        <taxon>Magnoliopsida</taxon>
        <taxon>eudicotyledons</taxon>
        <taxon>Gunneridae</taxon>
        <taxon>Pentapetalae</taxon>
        <taxon>Saxifragales</taxon>
        <taxon>Crassulaceae</taxon>
        <taxon>Kalanchoe</taxon>
    </lineage>
</organism>
<evidence type="ECO:0000256" key="3">
    <source>
        <dbReference type="ARBA" id="ARBA00023108"/>
    </source>
</evidence>
<feature type="region of interest" description="Disordered" evidence="5">
    <location>
        <begin position="1"/>
        <end position="69"/>
    </location>
</feature>
<evidence type="ECO:0000256" key="2">
    <source>
        <dbReference type="ARBA" id="ARBA00009514"/>
    </source>
</evidence>
<name>A0A7N0UAR6_KALFE</name>